<proteinExistence type="predicted"/>
<name>A0A653IHB8_9BACL</name>
<dbReference type="Proteomes" id="UP000439752">
    <property type="component" value="Unassembled WGS sequence"/>
</dbReference>
<dbReference type="EMBL" id="CABWKQ010000043">
    <property type="protein sequence ID" value="VWX38548.1"/>
    <property type="molecule type" value="Genomic_DNA"/>
</dbReference>
<evidence type="ECO:0000313" key="1">
    <source>
        <dbReference type="EMBL" id="VWX38548.1"/>
    </source>
</evidence>
<reference evidence="1 2" key="1">
    <citation type="submission" date="2019-10" db="EMBL/GenBank/DDBJ databases">
        <authorList>
            <person name="Karimi E."/>
        </authorList>
    </citation>
    <scope>NUCLEOTIDE SEQUENCE [LARGE SCALE GENOMIC DNA]</scope>
    <source>
        <strain evidence="1">Exiguobacterium sp. 9Y</strain>
    </source>
</reference>
<dbReference type="AlphaFoldDB" id="A0A653IHB8"/>
<sequence>MAIHLPLSLGLHPDRLEVGVFSPDFDKKGSRCQMDIGYLFFVISRAVNLHL</sequence>
<organism evidence="1 2">
    <name type="scientific">Exiguobacterium oxidotolerans</name>
    <dbReference type="NCBI Taxonomy" id="223958"/>
    <lineage>
        <taxon>Bacteria</taxon>
        <taxon>Bacillati</taxon>
        <taxon>Bacillota</taxon>
        <taxon>Bacilli</taxon>
        <taxon>Bacillales</taxon>
        <taxon>Bacillales Family XII. Incertae Sedis</taxon>
        <taxon>Exiguobacterium</taxon>
    </lineage>
</organism>
<gene>
    <name evidence="1" type="ORF">EXIGUO9Y_480005</name>
</gene>
<keyword evidence="2" id="KW-1185">Reference proteome</keyword>
<accession>A0A653IHB8</accession>
<evidence type="ECO:0000313" key="2">
    <source>
        <dbReference type="Proteomes" id="UP000439752"/>
    </source>
</evidence>
<protein>
    <submittedName>
        <fullName evidence="1">Uncharacterized protein</fullName>
    </submittedName>
</protein>